<name>A0A1X6WXS4_9MICO</name>
<protein>
    <recommendedName>
        <fullName evidence="2">N-acetyltransferase domain-containing protein</fullName>
    </recommendedName>
</protein>
<dbReference type="RefSeq" id="WP_234991921.1">
    <property type="nucleotide sequence ID" value="NZ_FWFG01000048.1"/>
</dbReference>
<dbReference type="AlphaFoldDB" id="A0A1X6WXS4"/>
<evidence type="ECO:0000259" key="2">
    <source>
        <dbReference type="PROSITE" id="PS51186"/>
    </source>
</evidence>
<dbReference type="CDD" id="cd04301">
    <property type="entry name" value="NAT_SF"/>
    <property type="match status" value="1"/>
</dbReference>
<gene>
    <name evidence="3" type="ORF">FM110_05225</name>
</gene>
<dbReference type="Gene3D" id="3.40.630.30">
    <property type="match status" value="1"/>
</dbReference>
<dbReference type="Pfam" id="PF00583">
    <property type="entry name" value="Acetyltransf_1"/>
    <property type="match status" value="1"/>
</dbReference>
<dbReference type="EMBL" id="FWFG01000048">
    <property type="protein sequence ID" value="SLM90586.1"/>
    <property type="molecule type" value="Genomic_DNA"/>
</dbReference>
<dbReference type="InterPro" id="IPR000182">
    <property type="entry name" value="GNAT_dom"/>
</dbReference>
<reference evidence="3 4" key="1">
    <citation type="submission" date="2017-02" db="EMBL/GenBank/DDBJ databases">
        <authorList>
            <person name="Peterson S.W."/>
        </authorList>
    </citation>
    <scope>NUCLEOTIDE SEQUENCE [LARGE SCALE GENOMIC DNA]</scope>
    <source>
        <strain evidence="3 4">CIP104813</strain>
    </source>
</reference>
<keyword evidence="4" id="KW-1185">Reference proteome</keyword>
<dbReference type="Proteomes" id="UP000195981">
    <property type="component" value="Unassembled WGS sequence"/>
</dbReference>
<feature type="compositionally biased region" description="Pro residues" evidence="1">
    <location>
        <begin position="9"/>
        <end position="22"/>
    </location>
</feature>
<accession>A0A1X6WXS4</accession>
<feature type="compositionally biased region" description="Low complexity" evidence="1">
    <location>
        <begin position="23"/>
        <end position="37"/>
    </location>
</feature>
<feature type="domain" description="N-acetyltransferase" evidence="2">
    <location>
        <begin position="171"/>
        <end position="311"/>
    </location>
</feature>
<evidence type="ECO:0000313" key="3">
    <source>
        <dbReference type="EMBL" id="SLM90586.1"/>
    </source>
</evidence>
<dbReference type="SUPFAM" id="SSF55729">
    <property type="entry name" value="Acyl-CoA N-acyltransferases (Nat)"/>
    <property type="match status" value="1"/>
</dbReference>
<dbReference type="InterPro" id="IPR016181">
    <property type="entry name" value="Acyl_CoA_acyltransferase"/>
</dbReference>
<evidence type="ECO:0000256" key="1">
    <source>
        <dbReference type="SAM" id="MobiDB-lite"/>
    </source>
</evidence>
<feature type="region of interest" description="Disordered" evidence="1">
    <location>
        <begin position="1"/>
        <end position="47"/>
    </location>
</feature>
<organism evidence="3 4">
    <name type="scientific">Brachybacterium nesterenkovii</name>
    <dbReference type="NCBI Taxonomy" id="47847"/>
    <lineage>
        <taxon>Bacteria</taxon>
        <taxon>Bacillati</taxon>
        <taxon>Actinomycetota</taxon>
        <taxon>Actinomycetes</taxon>
        <taxon>Micrococcales</taxon>
        <taxon>Dermabacteraceae</taxon>
        <taxon>Brachybacterium</taxon>
    </lineage>
</organism>
<dbReference type="GO" id="GO:0016747">
    <property type="term" value="F:acyltransferase activity, transferring groups other than amino-acyl groups"/>
    <property type="evidence" value="ECO:0007669"/>
    <property type="project" value="InterPro"/>
</dbReference>
<proteinExistence type="predicted"/>
<evidence type="ECO:0000313" key="4">
    <source>
        <dbReference type="Proteomes" id="UP000195981"/>
    </source>
</evidence>
<sequence>MTTMNAAPAPDPAVPDPAPASPPDAVSAAQAGASASAEARRAPVSDAPDPAALLRAYDEELRTEAETPSALRVELLGPLRLAEFAGGRGFITYRDLGGADATAIGRLVDAALAHFRDQTACTEVEWKTRGHDVGPGLHESLVARGFVPEETESIMIGPLTALLDAHAPAGVVIRRATEPDDVRAVCAAVDRAFGEDVDPVRAEEILARLEREADRADGMQLWAAEVDGVIVCGGRLEPVPGTRFVGIWGGATLPAYRGRGIYRALTAARAREALAMGRTLVHSDSTEDSRPILERSGLVKVSTTTPYVWRR</sequence>
<dbReference type="PROSITE" id="PS51186">
    <property type="entry name" value="GNAT"/>
    <property type="match status" value="1"/>
</dbReference>